<sequence length="217" mass="23487">MIPTRKPKKPSRPKSGAPEASRETPPFVRVWEIIQSVPRGKVVTYGQLSNMIDRRLTPVGVGWAIRAAPAESGLPWQRVVNGQGGISTDGEHPGLQRTLLEKEGVRFGHDGTIDLRRYGWLAGVLAADSTPPDDATPGPQASRRRKTTSSREATPLPRKATQDPKATAKRSKATAKRPAAQTGRDAAKPATTTKTTVPRATKGTARARTHVKRSRRA</sequence>
<dbReference type="CDD" id="cd06445">
    <property type="entry name" value="ATase"/>
    <property type="match status" value="1"/>
</dbReference>
<dbReference type="EMBL" id="CP089984">
    <property type="protein sequence ID" value="WXB11945.1"/>
    <property type="molecule type" value="Genomic_DNA"/>
</dbReference>
<keyword evidence="5" id="KW-1185">Reference proteome</keyword>
<feature type="compositionally biased region" description="Low complexity" evidence="2">
    <location>
        <begin position="188"/>
        <end position="204"/>
    </location>
</feature>
<keyword evidence="1" id="KW-0227">DNA damage</keyword>
<protein>
    <submittedName>
        <fullName evidence="4">MGMT family protein</fullName>
    </submittedName>
</protein>
<proteinExistence type="predicted"/>
<dbReference type="PANTHER" id="PTHR42942:SF1">
    <property type="entry name" value="ALKYLTRANSFERASE-LIKE PROTEIN 1"/>
    <property type="match status" value="1"/>
</dbReference>
<dbReference type="InterPro" id="IPR052520">
    <property type="entry name" value="ATL_DNA_repair"/>
</dbReference>
<dbReference type="PANTHER" id="PTHR42942">
    <property type="entry name" value="6-O-METHYLGUANINE DNA METHYLTRANSFERASE"/>
    <property type="match status" value="1"/>
</dbReference>
<dbReference type="InterPro" id="IPR036388">
    <property type="entry name" value="WH-like_DNA-bd_sf"/>
</dbReference>
<feature type="compositionally biased region" description="Basic residues" evidence="2">
    <location>
        <begin position="205"/>
        <end position="217"/>
    </location>
</feature>
<feature type="compositionally biased region" description="Basic residues" evidence="2">
    <location>
        <begin position="1"/>
        <end position="12"/>
    </location>
</feature>
<name>A0ABZ2LME3_9BACT</name>
<dbReference type="Pfam" id="PF01035">
    <property type="entry name" value="DNA_binding_1"/>
    <property type="match status" value="1"/>
</dbReference>
<organism evidence="4 5">
    <name type="scientific">Pendulispora albinea</name>
    <dbReference type="NCBI Taxonomy" id="2741071"/>
    <lineage>
        <taxon>Bacteria</taxon>
        <taxon>Pseudomonadati</taxon>
        <taxon>Myxococcota</taxon>
        <taxon>Myxococcia</taxon>
        <taxon>Myxococcales</taxon>
        <taxon>Sorangiineae</taxon>
        <taxon>Pendulisporaceae</taxon>
        <taxon>Pendulispora</taxon>
    </lineage>
</organism>
<evidence type="ECO:0000256" key="1">
    <source>
        <dbReference type="ARBA" id="ARBA00022763"/>
    </source>
</evidence>
<dbReference type="SUPFAM" id="SSF46767">
    <property type="entry name" value="Methylated DNA-protein cysteine methyltransferase, C-terminal domain"/>
    <property type="match status" value="1"/>
</dbReference>
<feature type="region of interest" description="Disordered" evidence="2">
    <location>
        <begin position="127"/>
        <end position="217"/>
    </location>
</feature>
<gene>
    <name evidence="4" type="ORF">LZC94_29320</name>
</gene>
<dbReference type="RefSeq" id="WP_394821561.1">
    <property type="nucleotide sequence ID" value="NZ_CP089984.1"/>
</dbReference>
<feature type="domain" description="Methylated-DNA-[protein]-cysteine S-methyltransferase DNA binding" evidence="3">
    <location>
        <begin position="28"/>
        <end position="105"/>
    </location>
</feature>
<dbReference type="InterPro" id="IPR036217">
    <property type="entry name" value="MethylDNA_cys_MeTrfase_DNAb"/>
</dbReference>
<accession>A0ABZ2LME3</accession>
<feature type="region of interest" description="Disordered" evidence="2">
    <location>
        <begin position="1"/>
        <end position="23"/>
    </location>
</feature>
<dbReference type="InterPro" id="IPR014048">
    <property type="entry name" value="MethylDNA_cys_MeTrfase_DNA-bd"/>
</dbReference>
<dbReference type="Proteomes" id="UP001370348">
    <property type="component" value="Chromosome"/>
</dbReference>
<evidence type="ECO:0000313" key="5">
    <source>
        <dbReference type="Proteomes" id="UP001370348"/>
    </source>
</evidence>
<dbReference type="Gene3D" id="1.10.10.10">
    <property type="entry name" value="Winged helix-like DNA-binding domain superfamily/Winged helix DNA-binding domain"/>
    <property type="match status" value="1"/>
</dbReference>
<evidence type="ECO:0000313" key="4">
    <source>
        <dbReference type="EMBL" id="WXB11945.1"/>
    </source>
</evidence>
<evidence type="ECO:0000259" key="3">
    <source>
        <dbReference type="Pfam" id="PF01035"/>
    </source>
</evidence>
<evidence type="ECO:0000256" key="2">
    <source>
        <dbReference type="SAM" id="MobiDB-lite"/>
    </source>
</evidence>
<reference evidence="4 5" key="1">
    <citation type="submission" date="2021-12" db="EMBL/GenBank/DDBJ databases">
        <title>Discovery of the Pendulisporaceae a myxobacterial family with distinct sporulation behavior and unique specialized metabolism.</title>
        <authorList>
            <person name="Garcia R."/>
            <person name="Popoff A."/>
            <person name="Bader C.D."/>
            <person name="Loehr J."/>
            <person name="Walesch S."/>
            <person name="Walt C."/>
            <person name="Boldt J."/>
            <person name="Bunk B."/>
            <person name="Haeckl F.J.F.P.J."/>
            <person name="Gunesch A.P."/>
            <person name="Birkelbach J."/>
            <person name="Nuebel U."/>
            <person name="Pietschmann T."/>
            <person name="Bach T."/>
            <person name="Mueller R."/>
        </authorList>
    </citation>
    <scope>NUCLEOTIDE SEQUENCE [LARGE SCALE GENOMIC DNA]</scope>
    <source>
        <strain evidence="4 5">MSr11954</strain>
    </source>
</reference>